<feature type="transmembrane region" description="Helical" evidence="13">
    <location>
        <begin position="102"/>
        <end position="124"/>
    </location>
</feature>
<evidence type="ECO:0000313" key="14">
    <source>
        <dbReference type="EMBL" id="KAD2394427.1"/>
    </source>
</evidence>
<comment type="caution">
    <text evidence="14">The sequence shown here is derived from an EMBL/GenBank/DDBJ whole genome shotgun (WGS) entry which is preliminary data.</text>
</comment>
<comment type="subcellular location">
    <subcellularLocation>
        <location evidence="2">Cell membrane</location>
    </subcellularLocation>
    <subcellularLocation>
        <location evidence="1">Endomembrane system</location>
        <topology evidence="1">Multi-pass membrane protein</topology>
    </subcellularLocation>
</comment>
<dbReference type="GO" id="GO:0006873">
    <property type="term" value="P:intracellular monoatomic ion homeostasis"/>
    <property type="evidence" value="ECO:0007669"/>
    <property type="project" value="InterPro"/>
</dbReference>
<organism evidence="14 15">
    <name type="scientific">Mikania micrantha</name>
    <name type="common">bitter vine</name>
    <dbReference type="NCBI Taxonomy" id="192012"/>
    <lineage>
        <taxon>Eukaryota</taxon>
        <taxon>Viridiplantae</taxon>
        <taxon>Streptophyta</taxon>
        <taxon>Embryophyta</taxon>
        <taxon>Tracheophyta</taxon>
        <taxon>Spermatophyta</taxon>
        <taxon>Magnoliopsida</taxon>
        <taxon>eudicotyledons</taxon>
        <taxon>Gunneridae</taxon>
        <taxon>Pentapetalae</taxon>
        <taxon>asterids</taxon>
        <taxon>campanulids</taxon>
        <taxon>Asterales</taxon>
        <taxon>Asteraceae</taxon>
        <taxon>Asteroideae</taxon>
        <taxon>Heliantheae alliance</taxon>
        <taxon>Eupatorieae</taxon>
        <taxon>Mikania</taxon>
    </lineage>
</organism>
<dbReference type="PANTHER" id="PTHR31269:SF22">
    <property type="entry name" value="OS01G0247700 PROTEIN"/>
    <property type="match status" value="1"/>
</dbReference>
<dbReference type="FunFam" id="1.50.10.150:FF:000003">
    <property type="entry name" value="S-type anion channel SLAH1"/>
    <property type="match status" value="1"/>
</dbReference>
<evidence type="ECO:0000256" key="12">
    <source>
        <dbReference type="SAM" id="MobiDB-lite"/>
    </source>
</evidence>
<reference evidence="14 15" key="1">
    <citation type="submission" date="2019-05" db="EMBL/GenBank/DDBJ databases">
        <title>Mikania micrantha, genome provides insights into the molecular mechanism of rapid growth.</title>
        <authorList>
            <person name="Liu B."/>
        </authorList>
    </citation>
    <scope>NUCLEOTIDE SEQUENCE [LARGE SCALE GENOMIC DNA]</scope>
    <source>
        <strain evidence="14">NLD-2019</strain>
        <tissue evidence="14">Leaf</tissue>
    </source>
</reference>
<dbReference type="Gene3D" id="1.50.10.150">
    <property type="entry name" value="Voltage-dependent anion channel"/>
    <property type="match status" value="1"/>
</dbReference>
<evidence type="ECO:0000256" key="6">
    <source>
        <dbReference type="ARBA" id="ARBA00022475"/>
    </source>
</evidence>
<accession>A0A5N6LQH2</accession>
<comment type="function">
    <text evidence="11">Slow, weak voltage-dependent S-type anion efflux channel involved in maintenance of anion homeostasis.</text>
</comment>
<feature type="transmembrane region" description="Helical" evidence="13">
    <location>
        <begin position="64"/>
        <end position="82"/>
    </location>
</feature>
<gene>
    <name evidence="14" type="ORF">E3N88_41404</name>
</gene>
<feature type="transmembrane region" description="Helical" evidence="13">
    <location>
        <begin position="349"/>
        <end position="374"/>
    </location>
</feature>
<dbReference type="GO" id="GO:0008308">
    <property type="term" value="F:voltage-gated monoatomic anion channel activity"/>
    <property type="evidence" value="ECO:0007669"/>
    <property type="project" value="InterPro"/>
</dbReference>
<dbReference type="GO" id="GO:0005886">
    <property type="term" value="C:plasma membrane"/>
    <property type="evidence" value="ECO:0007669"/>
    <property type="project" value="UniProtKB-SubCell"/>
</dbReference>
<dbReference type="InterPro" id="IPR004695">
    <property type="entry name" value="SLAC1/Mae1/Ssu1/TehA"/>
</dbReference>
<feature type="transmembrane region" description="Helical" evidence="13">
    <location>
        <begin position="210"/>
        <end position="227"/>
    </location>
</feature>
<comment type="similarity">
    <text evidence="3">Belongs to the SLAC1 S-type anion channel family.</text>
</comment>
<evidence type="ECO:0000256" key="13">
    <source>
        <dbReference type="SAM" id="Phobius"/>
    </source>
</evidence>
<keyword evidence="7 13" id="KW-0812">Transmembrane</keyword>
<proteinExistence type="inferred from homology"/>
<dbReference type="EMBL" id="SZYD01000019">
    <property type="protein sequence ID" value="KAD2394427.1"/>
    <property type="molecule type" value="Genomic_DNA"/>
</dbReference>
<dbReference type="Pfam" id="PF03595">
    <property type="entry name" value="SLAC1"/>
    <property type="match status" value="1"/>
</dbReference>
<evidence type="ECO:0000256" key="11">
    <source>
        <dbReference type="ARBA" id="ARBA00054248"/>
    </source>
</evidence>
<evidence type="ECO:0000313" key="15">
    <source>
        <dbReference type="Proteomes" id="UP000326396"/>
    </source>
</evidence>
<evidence type="ECO:0000256" key="5">
    <source>
        <dbReference type="ARBA" id="ARBA00022448"/>
    </source>
</evidence>
<dbReference type="Proteomes" id="UP000326396">
    <property type="component" value="Linkage Group LG9"/>
</dbReference>
<dbReference type="CDD" id="cd09323">
    <property type="entry name" value="TDT_SLAC1_like"/>
    <property type="match status" value="1"/>
</dbReference>
<evidence type="ECO:0000256" key="3">
    <source>
        <dbReference type="ARBA" id="ARBA00007808"/>
    </source>
</evidence>
<name>A0A5N6LQH2_9ASTR</name>
<evidence type="ECO:0000256" key="7">
    <source>
        <dbReference type="ARBA" id="ARBA00022692"/>
    </source>
</evidence>
<dbReference type="InterPro" id="IPR030183">
    <property type="entry name" value="SLAC/SLAH"/>
</dbReference>
<sequence length="410" mass="45874">MCNTQTQTTFSISISATTTSPEKQPPSPPPHVQLTIDPPITPNKDTLKLIKSNIILMIARSHAGYFRITLSLCMQTLLLKTLGDPPENSHAYRKMLGAIPGVAFLLMWLLSLIILGTFTIIFILKCALLSHMVKHEYLNHIGINYLFAPSISWLLLLQSSPFLALKADYRLILYWVFVLPILILDVKIYGQWFTTKKRFLSTMANPASQLSVIGNFVGAYAAAGIGWREIAVIMFSLGFIHYVVLFVTLYQRLSGNSCMPPMLRPVMCLFFGAPSMASLAWGLISGTFDSSSKMLFHLSIFLFLSLASRPILFKKSMKKFNMVWWAYSYPLTLLALASIEYAQEMKTNVAHLLMIVLSGLSVFVSFILMVYTALNTNILSLREGVDDNDDSDMIFMTLSPNTTNSKTPTC</sequence>
<evidence type="ECO:0000256" key="1">
    <source>
        <dbReference type="ARBA" id="ARBA00004127"/>
    </source>
</evidence>
<evidence type="ECO:0000256" key="8">
    <source>
        <dbReference type="ARBA" id="ARBA00022989"/>
    </source>
</evidence>
<feature type="transmembrane region" description="Helical" evidence="13">
    <location>
        <begin position="233"/>
        <end position="250"/>
    </location>
</feature>
<evidence type="ECO:0000256" key="9">
    <source>
        <dbReference type="ARBA" id="ARBA00023065"/>
    </source>
</evidence>
<evidence type="ECO:0000256" key="4">
    <source>
        <dbReference type="ARBA" id="ARBA00011233"/>
    </source>
</evidence>
<feature type="region of interest" description="Disordered" evidence="12">
    <location>
        <begin position="14"/>
        <end position="38"/>
    </location>
</feature>
<dbReference type="OrthoDB" id="1867618at2759"/>
<evidence type="ECO:0000256" key="10">
    <source>
        <dbReference type="ARBA" id="ARBA00023136"/>
    </source>
</evidence>
<keyword evidence="10 13" id="KW-0472">Membrane</keyword>
<dbReference type="GO" id="GO:0012505">
    <property type="term" value="C:endomembrane system"/>
    <property type="evidence" value="ECO:0007669"/>
    <property type="project" value="UniProtKB-SubCell"/>
</dbReference>
<feature type="transmembrane region" description="Helical" evidence="13">
    <location>
        <begin position="145"/>
        <end position="165"/>
    </location>
</feature>
<keyword evidence="15" id="KW-1185">Reference proteome</keyword>
<feature type="transmembrane region" description="Helical" evidence="13">
    <location>
        <begin position="171"/>
        <end position="189"/>
    </location>
</feature>
<protein>
    <recommendedName>
        <fullName evidence="16">C4-dicarboxylate transporter/malic acid transport protein</fullName>
    </recommendedName>
</protein>
<dbReference type="InterPro" id="IPR038665">
    <property type="entry name" value="Voltage-dep_anion_channel_sf"/>
</dbReference>
<dbReference type="AlphaFoldDB" id="A0A5N6LQH2"/>
<evidence type="ECO:0000256" key="2">
    <source>
        <dbReference type="ARBA" id="ARBA00004236"/>
    </source>
</evidence>
<comment type="subunit">
    <text evidence="4">Homotrimer.</text>
</comment>
<keyword evidence="5" id="KW-0813">Transport</keyword>
<keyword evidence="6" id="KW-1003">Cell membrane</keyword>
<feature type="transmembrane region" description="Helical" evidence="13">
    <location>
        <begin position="324"/>
        <end position="343"/>
    </location>
</feature>
<evidence type="ECO:0008006" key="16">
    <source>
        <dbReference type="Google" id="ProtNLM"/>
    </source>
</evidence>
<keyword evidence="9" id="KW-0406">Ion transport</keyword>
<feature type="transmembrane region" description="Helical" evidence="13">
    <location>
        <begin position="262"/>
        <end position="282"/>
    </location>
</feature>
<keyword evidence="8 13" id="KW-1133">Transmembrane helix</keyword>
<dbReference type="PANTHER" id="PTHR31269">
    <property type="entry name" value="S-TYPE ANION CHANNEL SLAH3"/>
    <property type="match status" value="1"/>
</dbReference>
<feature type="transmembrane region" description="Helical" evidence="13">
    <location>
        <begin position="294"/>
        <end position="312"/>
    </location>
</feature>